<dbReference type="InterPro" id="IPR029058">
    <property type="entry name" value="AB_hydrolase_fold"/>
</dbReference>
<dbReference type="PANTHER" id="PTHR47381">
    <property type="entry name" value="ALPHA/BETA-HYDROLASES SUPERFAMILY PROTEIN"/>
    <property type="match status" value="1"/>
</dbReference>
<proteinExistence type="predicted"/>
<dbReference type="Gene3D" id="3.40.50.1820">
    <property type="entry name" value="alpha/beta hydrolase"/>
    <property type="match status" value="1"/>
</dbReference>
<evidence type="ECO:0000313" key="1">
    <source>
        <dbReference type="EMBL" id="KAK5201910.1"/>
    </source>
</evidence>
<evidence type="ECO:0008006" key="3">
    <source>
        <dbReference type="Google" id="ProtNLM"/>
    </source>
</evidence>
<organism evidence="1 2">
    <name type="scientific">Cryomyces antarcticus</name>
    <dbReference type="NCBI Taxonomy" id="329879"/>
    <lineage>
        <taxon>Eukaryota</taxon>
        <taxon>Fungi</taxon>
        <taxon>Dikarya</taxon>
        <taxon>Ascomycota</taxon>
        <taxon>Pezizomycotina</taxon>
        <taxon>Dothideomycetes</taxon>
        <taxon>Dothideomycetes incertae sedis</taxon>
        <taxon>Cryomyces</taxon>
    </lineage>
</organism>
<reference evidence="1 2" key="1">
    <citation type="submission" date="2023-08" db="EMBL/GenBank/DDBJ databases">
        <title>Black Yeasts Isolated from many extreme environments.</title>
        <authorList>
            <person name="Coleine C."/>
            <person name="Stajich J.E."/>
            <person name="Selbmann L."/>
        </authorList>
    </citation>
    <scope>NUCLEOTIDE SEQUENCE [LARGE SCALE GENOMIC DNA]</scope>
    <source>
        <strain evidence="1 2">CCFEE 536</strain>
    </source>
</reference>
<name>A0ABR0LQQ9_9PEZI</name>
<dbReference type="Proteomes" id="UP001357485">
    <property type="component" value="Unassembled WGS sequence"/>
</dbReference>
<gene>
    <name evidence="1" type="ORF">LTR16_001030</name>
</gene>
<keyword evidence="2" id="KW-1185">Reference proteome</keyword>
<dbReference type="SUPFAM" id="SSF53474">
    <property type="entry name" value="alpha/beta-Hydrolases"/>
    <property type="match status" value="1"/>
</dbReference>
<dbReference type="PANTHER" id="PTHR47381:SF3">
    <property type="entry name" value="ALPHA_BETA-HYDROLASES SUPERFAMILY PROTEIN"/>
    <property type="match status" value="1"/>
</dbReference>
<evidence type="ECO:0000313" key="2">
    <source>
        <dbReference type="Proteomes" id="UP001357485"/>
    </source>
</evidence>
<comment type="caution">
    <text evidence="1">The sequence shown here is derived from an EMBL/GenBank/DDBJ whole genome shotgun (WGS) entry which is preliminary data.</text>
</comment>
<protein>
    <recommendedName>
        <fullName evidence="3">AB hydrolase-1 domain-containing protein</fullName>
    </recommendedName>
</protein>
<accession>A0ABR0LQQ9</accession>
<sequence>MATPNPMERTHGGSPPAAISKKVYTIAGILTAVYGLAELPSQVNEVACLWLLHPRLQTQECMEPVAASIIHSWNARLQEGRGGRSPKGLIAVSFDQRNHGSREVNKLANEAWRAGNPTHAQDMFSIYRISLGGHAAWHCVLHDARISTAVIVIGCPDYTRLMTDRAKKSKLQTWVSTERPGAQFLGSVDFPKGLIETIERYDPAGLLMGELDVVTGDDHLHEPSDEEKTRLRPLMREHLGGKRILCLSGGADKLVPYQCGEPFLGFLRRAIGEGGWFSDRETVLEDIVDIQAGHEFSPKMKEEAIRFIGETLLGKGDMHAGTRSSKI</sequence>
<dbReference type="EMBL" id="JAVRRA010016456">
    <property type="protein sequence ID" value="KAK5201910.1"/>
    <property type="molecule type" value="Genomic_DNA"/>
</dbReference>